<dbReference type="HAMAP" id="MF_00097">
    <property type="entry name" value="TMP_synthase"/>
    <property type="match status" value="1"/>
</dbReference>
<dbReference type="GO" id="GO:0000287">
    <property type="term" value="F:magnesium ion binding"/>
    <property type="evidence" value="ECO:0007669"/>
    <property type="project" value="UniProtKB-UniRule"/>
</dbReference>
<accession>A0A482T731</accession>
<feature type="binding site" evidence="9">
    <location>
        <position position="66"/>
    </location>
    <ligand>
        <name>Mg(2+)</name>
        <dbReference type="ChEBI" id="CHEBI:18420"/>
    </ligand>
</feature>
<feature type="binding site" evidence="9">
    <location>
        <position position="85"/>
    </location>
    <ligand>
        <name>Mg(2+)</name>
        <dbReference type="ChEBI" id="CHEBI:18420"/>
    </ligand>
</feature>
<comment type="catalytic activity">
    <reaction evidence="8 9 10">
        <text>2-[(2R,5Z)-2-carboxy-4-methylthiazol-5(2H)-ylidene]ethyl phosphate + 4-amino-2-methyl-5-(diphosphooxymethyl)pyrimidine + 2 H(+) = thiamine phosphate + CO2 + diphosphate</text>
        <dbReference type="Rhea" id="RHEA:47844"/>
        <dbReference type="ChEBI" id="CHEBI:15378"/>
        <dbReference type="ChEBI" id="CHEBI:16526"/>
        <dbReference type="ChEBI" id="CHEBI:33019"/>
        <dbReference type="ChEBI" id="CHEBI:37575"/>
        <dbReference type="ChEBI" id="CHEBI:57841"/>
        <dbReference type="ChEBI" id="CHEBI:62899"/>
        <dbReference type="EC" id="2.5.1.3"/>
    </reaction>
</comment>
<evidence type="ECO:0000256" key="11">
    <source>
        <dbReference type="RuleBase" id="RU004253"/>
    </source>
</evidence>
<feature type="binding site" evidence="9">
    <location>
        <begin position="183"/>
        <end position="184"/>
    </location>
    <ligand>
        <name>2-[(2R,5Z)-2-carboxy-4-methylthiazol-5(2H)-ylidene]ethyl phosphate</name>
        <dbReference type="ChEBI" id="CHEBI:62899"/>
    </ligand>
</feature>
<dbReference type="GO" id="GO:0009229">
    <property type="term" value="P:thiamine diphosphate biosynthetic process"/>
    <property type="evidence" value="ECO:0007669"/>
    <property type="project" value="UniProtKB-UniRule"/>
</dbReference>
<evidence type="ECO:0000313" key="13">
    <source>
        <dbReference type="EMBL" id="RYJ08707.1"/>
    </source>
</evidence>
<dbReference type="GO" id="GO:0004789">
    <property type="term" value="F:thiamine-phosphate diphosphorylase activity"/>
    <property type="evidence" value="ECO:0007669"/>
    <property type="project" value="UniProtKB-UniRule"/>
</dbReference>
<name>A0A482T731_9EURY</name>
<dbReference type="AlphaFoldDB" id="A0A482T731"/>
<dbReference type="FunFam" id="3.20.20.70:FF:000096">
    <property type="entry name" value="Thiamine-phosphate synthase"/>
    <property type="match status" value="1"/>
</dbReference>
<dbReference type="GO" id="GO:0009228">
    <property type="term" value="P:thiamine biosynthetic process"/>
    <property type="evidence" value="ECO:0007669"/>
    <property type="project" value="UniProtKB-KW"/>
</dbReference>
<comment type="function">
    <text evidence="9">Condenses 4-methyl-5-(beta-hydroxyethyl)thiazole monophosphate (THZ-P) and 2-methyl-4-amino-5-hydroxymethyl pyrimidine pyrophosphate (HMP-PP) to form thiamine monophosphate (TMP).</text>
</comment>
<dbReference type="Pfam" id="PF02581">
    <property type="entry name" value="TMP-TENI"/>
    <property type="match status" value="1"/>
</dbReference>
<comment type="catalytic activity">
    <reaction evidence="7 9 10">
        <text>2-(2-carboxy-4-methylthiazol-5-yl)ethyl phosphate + 4-amino-2-methyl-5-(diphosphooxymethyl)pyrimidine + 2 H(+) = thiamine phosphate + CO2 + diphosphate</text>
        <dbReference type="Rhea" id="RHEA:47848"/>
        <dbReference type="ChEBI" id="CHEBI:15378"/>
        <dbReference type="ChEBI" id="CHEBI:16526"/>
        <dbReference type="ChEBI" id="CHEBI:33019"/>
        <dbReference type="ChEBI" id="CHEBI:37575"/>
        <dbReference type="ChEBI" id="CHEBI:57841"/>
        <dbReference type="ChEBI" id="CHEBI:62890"/>
        <dbReference type="EC" id="2.5.1.3"/>
    </reaction>
</comment>
<dbReference type="InterPro" id="IPR036206">
    <property type="entry name" value="ThiamineP_synth_sf"/>
</dbReference>
<evidence type="ECO:0000256" key="5">
    <source>
        <dbReference type="ARBA" id="ARBA00022977"/>
    </source>
</evidence>
<feature type="binding site" evidence="9">
    <location>
        <position position="104"/>
    </location>
    <ligand>
        <name>4-amino-2-methyl-5-(diphosphooxymethyl)pyrimidine</name>
        <dbReference type="ChEBI" id="CHEBI:57841"/>
    </ligand>
</feature>
<gene>
    <name evidence="9 13" type="primary">thiE</name>
    <name evidence="13" type="ORF">ELS19_16480</name>
</gene>
<protein>
    <recommendedName>
        <fullName evidence="9">Thiamine-phosphate synthase</fullName>
        <shortName evidence="9">TP synthase</shortName>
        <shortName evidence="9">TPS</shortName>
        <ecNumber evidence="9">2.5.1.3</ecNumber>
    </recommendedName>
    <alternativeName>
        <fullName evidence="9">Thiamine-phosphate pyrophosphorylase</fullName>
        <shortName evidence="9">TMP pyrophosphorylase</shortName>
        <shortName evidence="9">TMP-PPase</shortName>
    </alternativeName>
</protein>
<dbReference type="EMBL" id="RZHH01000003">
    <property type="protein sequence ID" value="RYJ08707.1"/>
    <property type="molecule type" value="Genomic_DNA"/>
</dbReference>
<dbReference type="UniPathway" id="UPA00060">
    <property type="reaction ID" value="UER00141"/>
</dbReference>
<dbReference type="Proteomes" id="UP000294028">
    <property type="component" value="Unassembled WGS sequence"/>
</dbReference>
<evidence type="ECO:0000256" key="3">
    <source>
        <dbReference type="ARBA" id="ARBA00022723"/>
    </source>
</evidence>
<dbReference type="InterPro" id="IPR013785">
    <property type="entry name" value="Aldolase_TIM"/>
</dbReference>
<dbReference type="Gene3D" id="3.20.20.70">
    <property type="entry name" value="Aldolase class I"/>
    <property type="match status" value="1"/>
</dbReference>
<dbReference type="CDD" id="cd00564">
    <property type="entry name" value="TMP_TenI"/>
    <property type="match status" value="1"/>
</dbReference>
<organism evidence="13 14">
    <name type="scientific">Halogeometricum borinquense</name>
    <dbReference type="NCBI Taxonomy" id="60847"/>
    <lineage>
        <taxon>Archaea</taxon>
        <taxon>Methanobacteriati</taxon>
        <taxon>Methanobacteriota</taxon>
        <taxon>Stenosarchaea group</taxon>
        <taxon>Halobacteria</taxon>
        <taxon>Halobacteriales</taxon>
        <taxon>Haloferacaceae</taxon>
        <taxon>Halogeometricum</taxon>
    </lineage>
</organism>
<evidence type="ECO:0000256" key="1">
    <source>
        <dbReference type="ARBA" id="ARBA00005165"/>
    </source>
</evidence>
<keyword evidence="3 9" id="KW-0479">Metal-binding</keyword>
<feature type="binding site" evidence="9">
    <location>
        <position position="65"/>
    </location>
    <ligand>
        <name>4-amino-2-methyl-5-(diphosphooxymethyl)pyrimidine</name>
        <dbReference type="ChEBI" id="CHEBI:57841"/>
    </ligand>
</feature>
<dbReference type="InterPro" id="IPR034291">
    <property type="entry name" value="TMP_synthase"/>
</dbReference>
<feature type="binding site" evidence="9">
    <location>
        <position position="163"/>
    </location>
    <ligand>
        <name>2-[(2R,5Z)-2-carboxy-4-methylthiazol-5(2H)-ylidene]ethyl phosphate</name>
        <dbReference type="ChEBI" id="CHEBI:62899"/>
    </ligand>
</feature>
<dbReference type="InterPro" id="IPR022998">
    <property type="entry name" value="ThiamineP_synth_TenI"/>
</dbReference>
<keyword evidence="5 9" id="KW-0784">Thiamine biosynthesis</keyword>
<feature type="binding site" evidence="9">
    <location>
        <begin position="130"/>
        <end position="132"/>
    </location>
    <ligand>
        <name>2-[(2R,5Z)-2-carboxy-4-methylthiazol-5(2H)-ylidene]ethyl phosphate</name>
        <dbReference type="ChEBI" id="CHEBI:62899"/>
    </ligand>
</feature>
<evidence type="ECO:0000256" key="4">
    <source>
        <dbReference type="ARBA" id="ARBA00022842"/>
    </source>
</evidence>
<evidence type="ECO:0000256" key="8">
    <source>
        <dbReference type="ARBA" id="ARBA00047883"/>
    </source>
</evidence>
<comment type="similarity">
    <text evidence="9 10">Belongs to the thiamine-phosphate synthase family.</text>
</comment>
<evidence type="ECO:0000259" key="12">
    <source>
        <dbReference type="Pfam" id="PF02581"/>
    </source>
</evidence>
<evidence type="ECO:0000256" key="10">
    <source>
        <dbReference type="RuleBase" id="RU003826"/>
    </source>
</evidence>
<evidence type="ECO:0000256" key="7">
    <source>
        <dbReference type="ARBA" id="ARBA00047851"/>
    </source>
</evidence>
<keyword evidence="4 9" id="KW-0460">Magnesium</keyword>
<comment type="catalytic activity">
    <reaction evidence="6 9 10">
        <text>4-methyl-5-(2-phosphooxyethyl)-thiazole + 4-amino-2-methyl-5-(diphosphooxymethyl)pyrimidine + H(+) = thiamine phosphate + diphosphate</text>
        <dbReference type="Rhea" id="RHEA:22328"/>
        <dbReference type="ChEBI" id="CHEBI:15378"/>
        <dbReference type="ChEBI" id="CHEBI:33019"/>
        <dbReference type="ChEBI" id="CHEBI:37575"/>
        <dbReference type="ChEBI" id="CHEBI:57841"/>
        <dbReference type="ChEBI" id="CHEBI:58296"/>
        <dbReference type="EC" id="2.5.1.3"/>
    </reaction>
</comment>
<comment type="caution">
    <text evidence="13">The sequence shown here is derived from an EMBL/GenBank/DDBJ whole genome shotgun (WGS) entry which is preliminary data.</text>
</comment>
<feature type="domain" description="Thiamine phosphate synthase/TenI" evidence="12">
    <location>
        <begin position="4"/>
        <end position="186"/>
    </location>
</feature>
<dbReference type="GO" id="GO:0005737">
    <property type="term" value="C:cytoplasm"/>
    <property type="evidence" value="ECO:0007669"/>
    <property type="project" value="TreeGrafter"/>
</dbReference>
<reference evidence="13 14" key="1">
    <citation type="submission" date="2018-12" db="EMBL/GenBank/DDBJ databases">
        <title>Genome analysis provides insights into bioremediation potentialities of Halogeometricum borinquense strain N11.</title>
        <authorList>
            <person name="Najjari A."/>
            <person name="Youssef N."/>
            <person name="Fhoula I."/>
            <person name="Ben Dhia O."/>
            <person name="Mahjoubi M."/>
            <person name="Ouzari H.I."/>
            <person name="Cherif A."/>
        </authorList>
    </citation>
    <scope>NUCLEOTIDE SEQUENCE [LARGE SCALE GENOMIC DNA]</scope>
    <source>
        <strain evidence="13 14">N11</strain>
    </source>
</reference>
<comment type="cofactor">
    <cofactor evidence="9">
        <name>Mg(2+)</name>
        <dbReference type="ChEBI" id="CHEBI:18420"/>
    </cofactor>
    <text evidence="9">Binds 1 Mg(2+) ion per subunit.</text>
</comment>
<dbReference type="PANTHER" id="PTHR20857">
    <property type="entry name" value="THIAMINE-PHOSPHATE PYROPHOSPHORYLASE"/>
    <property type="match status" value="1"/>
</dbReference>
<dbReference type="SUPFAM" id="SSF51391">
    <property type="entry name" value="Thiamin phosphate synthase"/>
    <property type="match status" value="1"/>
</dbReference>
<feature type="binding site" evidence="9">
    <location>
        <position position="133"/>
    </location>
    <ligand>
        <name>4-amino-2-methyl-5-(diphosphooxymethyl)pyrimidine</name>
        <dbReference type="ChEBI" id="CHEBI:57841"/>
    </ligand>
</feature>
<comment type="pathway">
    <text evidence="1 9 11">Cofactor biosynthesis; thiamine diphosphate biosynthesis; thiamine phosphate from 4-amino-2-methyl-5-diphosphomethylpyrimidine and 4-methyl-5-(2-phosphoethyl)-thiazole: step 1/1.</text>
</comment>
<dbReference type="EC" id="2.5.1.3" evidence="9"/>
<keyword evidence="2 9" id="KW-0808">Transferase</keyword>
<proteinExistence type="inferred from homology"/>
<dbReference type="NCBIfam" id="TIGR00693">
    <property type="entry name" value="thiE"/>
    <property type="match status" value="1"/>
</dbReference>
<sequence>MRTYLVTQGDRSRGRGTGSIVRAAIEGGVDIVQMREKHTSARERYELGKELRALTREADIPFVVNDRVDIAAAVDADGVHLGDDDLPVSVARDHLGEEAIIGRSVSTPEAASEAERAGADYLGVGAVFATDTKDINEGEAEIGTETIAEIAETVDIPIVGIGGINADNATEVVNAGAAGVAVVTTITDADDPAAATQQLRQAVENGRTTV</sequence>
<feature type="binding site" evidence="9">
    <location>
        <begin position="33"/>
        <end position="37"/>
    </location>
    <ligand>
        <name>4-amino-2-methyl-5-(diphosphooxymethyl)pyrimidine</name>
        <dbReference type="ChEBI" id="CHEBI:57841"/>
    </ligand>
</feature>
<evidence type="ECO:0000256" key="6">
    <source>
        <dbReference type="ARBA" id="ARBA00047334"/>
    </source>
</evidence>
<evidence type="ECO:0000313" key="14">
    <source>
        <dbReference type="Proteomes" id="UP000294028"/>
    </source>
</evidence>
<dbReference type="PANTHER" id="PTHR20857:SF15">
    <property type="entry name" value="THIAMINE-PHOSPHATE SYNTHASE"/>
    <property type="match status" value="1"/>
</dbReference>
<evidence type="ECO:0000256" key="2">
    <source>
        <dbReference type="ARBA" id="ARBA00022679"/>
    </source>
</evidence>
<evidence type="ECO:0000256" key="9">
    <source>
        <dbReference type="HAMAP-Rule" id="MF_00097"/>
    </source>
</evidence>